<proteinExistence type="predicted"/>
<dbReference type="HOGENOM" id="CLU_104913_0_0_2"/>
<dbReference type="KEGG" id="hut:Huta_0873"/>
<reference evidence="1 2" key="1">
    <citation type="journal article" date="2009" name="Stand. Genomic Sci.">
        <title>Complete genome sequence of Halorhabdus utahensis type strain (AX-2).</title>
        <authorList>
            <person name="Anderson I."/>
            <person name="Tindall B.J."/>
            <person name="Pomrenke H."/>
            <person name="Goker M."/>
            <person name="Lapidus A."/>
            <person name="Nolan M."/>
            <person name="Copeland A."/>
            <person name="Glavina Del Rio T."/>
            <person name="Chen F."/>
            <person name="Tice H."/>
            <person name="Cheng J.F."/>
            <person name="Lucas S."/>
            <person name="Chertkov O."/>
            <person name="Bruce D."/>
            <person name="Brettin T."/>
            <person name="Detter J.C."/>
            <person name="Han C."/>
            <person name="Goodwin L."/>
            <person name="Land M."/>
            <person name="Hauser L."/>
            <person name="Chang Y.J."/>
            <person name="Jeffries C.D."/>
            <person name="Pitluck S."/>
            <person name="Pati A."/>
            <person name="Mavromatis K."/>
            <person name="Ivanova N."/>
            <person name="Ovchinnikova G."/>
            <person name="Chen A."/>
            <person name="Palaniappan K."/>
            <person name="Chain P."/>
            <person name="Rohde M."/>
            <person name="Bristow J."/>
            <person name="Eisen J.A."/>
            <person name="Markowitz V."/>
            <person name="Hugenholtz P."/>
            <person name="Kyrpides N.C."/>
            <person name="Klenk H.P."/>
        </authorList>
    </citation>
    <scope>NUCLEOTIDE SEQUENCE [LARGE SCALE GENOMIC DNA]</scope>
    <source>
        <strain evidence="2">DSM 12940 / JCM 11049 / AX-2</strain>
    </source>
</reference>
<dbReference type="Pfam" id="PF19110">
    <property type="entry name" value="DUF5797"/>
    <property type="match status" value="1"/>
</dbReference>
<dbReference type="AlphaFoldDB" id="C7NUF9"/>
<organism evidence="1 2">
    <name type="scientific">Halorhabdus utahensis (strain DSM 12940 / JCM 11049 / AX-2)</name>
    <dbReference type="NCBI Taxonomy" id="519442"/>
    <lineage>
        <taxon>Archaea</taxon>
        <taxon>Methanobacteriati</taxon>
        <taxon>Methanobacteriota</taxon>
        <taxon>Stenosarchaea group</taxon>
        <taxon>Halobacteria</taxon>
        <taxon>Halobacteriales</taxon>
        <taxon>Haloarculaceae</taxon>
        <taxon>Halorhabdus</taxon>
    </lineage>
</organism>
<dbReference type="Proteomes" id="UP000002071">
    <property type="component" value="Chromosome"/>
</dbReference>
<accession>C7NUF9</accession>
<dbReference type="EMBL" id="CP001687">
    <property type="protein sequence ID" value="ACV11056.1"/>
    <property type="molecule type" value="Genomic_DNA"/>
</dbReference>
<evidence type="ECO:0000313" key="2">
    <source>
        <dbReference type="Proteomes" id="UP000002071"/>
    </source>
</evidence>
<sequence>MTLSDEALQRLADVVALQPTKNAELQGEWDLESGSEVHQVLESDLGEYYYRDEDSLIRATPEAAELVEREGLVEGGNDDLTVHVSALQCRVLEVIAGPEAEPQSVVSVLQDVRETGEDPSVDDVRSALGSLTDKGILERVRTTVPTYRLAVERDELTVEKRE</sequence>
<dbReference type="GeneID" id="8383146"/>
<keyword evidence="2" id="KW-1185">Reference proteome</keyword>
<dbReference type="STRING" id="519442.Huta_0873"/>
<dbReference type="GeneID" id="79183917"/>
<evidence type="ECO:0000313" key="1">
    <source>
        <dbReference type="EMBL" id="ACV11056.1"/>
    </source>
</evidence>
<gene>
    <name evidence="1" type="ordered locus">Huta_0873</name>
</gene>
<dbReference type="eggNOG" id="arCOG04588">
    <property type="taxonomic scope" value="Archaea"/>
</dbReference>
<dbReference type="OrthoDB" id="213344at2157"/>
<name>C7NUF9_HALUD</name>
<dbReference type="InterPro" id="IPR043815">
    <property type="entry name" value="DUF5797"/>
</dbReference>
<protein>
    <submittedName>
        <fullName evidence="1">Uncharacterized protein</fullName>
    </submittedName>
</protein>
<dbReference type="RefSeq" id="WP_015788633.1">
    <property type="nucleotide sequence ID" value="NC_013158.1"/>
</dbReference>